<gene>
    <name evidence="2" type="ORF">IRI77_04585</name>
</gene>
<feature type="transmembrane region" description="Helical" evidence="1">
    <location>
        <begin position="197"/>
        <end position="217"/>
    </location>
</feature>
<feature type="transmembrane region" description="Helical" evidence="1">
    <location>
        <begin position="118"/>
        <end position="135"/>
    </location>
</feature>
<sequence>MSRRRVSRLEDLLAELTARVYALEQKPVERPAPAAAPVYTPVPVVVPPPPPVEQPQVSVHEELATKTTPVVLAPEPEQPVSLPPPAFVAETPLSDRLREMVGDDEWESLVGGSLLNKLGAFVLVIGLVLFLGYSFTQMGPAARVAVSLAVSGGLLAAGFFVERLQRYRVFAWGLLGAGWACLYATTYAMFAVDAARVIYNDTLGGLLLVAVAGAMIAHSLRYQSQTVTAIAAASAYGALALSPSKQLGVGALIPLSGALLYLADRLRWHAIGVLSVAATYGIIIAHGDQGSPLFTTQAFLFTLWLIFEAFDMVQLRSEQPRPGYAALIFPINALGFLLLSAAKWEKVDPAHLPHFLAAAALLYLGDAVLRGRMQSNAYQYSIVLASGLAALAVVRHAGGAWASVMLGVEAELLFLAAWRWRLRFLEWLAAIVFGGALLRMLWIAADSSAMVTWAGLTFHNWTPAAILLAVVAYTNRELRTVPIPYGYAGSALVQLVLGAESPKRWLGLVWTSWTAILLELSFWRKASDFRRQAYFAWVLAVLAVSFSFFDHFSRPAAASEWVSLAGASALGYWMTLRLWTREGKLFVSSLAALAATGFAMIVSWLQLPDVTVAVAWMALAVLLVEAGYRFQHNHLRMIGHNVGVGAFTRLFFANFTNTGVTGGLSHRLVTVLPVSGSFLYLYRRSREDAWPWLRLHLWLATAAIAILMRFEMGHVFTVVGWSLLGVGLLVIGQKFELEDWRWQSYALALMAAVRCVASNFDDPQSFAGLPGRLLTAGLVISALYVQEFLAPREELPRTYYSLLGSLLLASLLYREVSGSGLTVAWGLQGVLLLAAGFPARERVLRLTGLVLLLGCILKLFIYDLRNLETLPRILSFMALGVILLGVSWVYTRFRERLRKLL</sequence>
<dbReference type="Pfam" id="PF10101">
    <property type="entry name" value="DUF2339"/>
    <property type="match status" value="1"/>
</dbReference>
<feature type="transmembrane region" description="Helical" evidence="1">
    <location>
        <begin position="293"/>
        <end position="310"/>
    </location>
</feature>
<feature type="transmembrane region" description="Helical" evidence="1">
    <location>
        <begin position="350"/>
        <end position="369"/>
    </location>
</feature>
<evidence type="ECO:0000313" key="2">
    <source>
        <dbReference type="EMBL" id="QOY89238.1"/>
    </source>
</evidence>
<feature type="transmembrane region" description="Helical" evidence="1">
    <location>
        <begin position="270"/>
        <end position="287"/>
    </location>
</feature>
<dbReference type="PANTHER" id="PTHR38434">
    <property type="entry name" value="BLL2549 PROTEIN"/>
    <property type="match status" value="1"/>
</dbReference>
<dbReference type="AlphaFoldDB" id="A0A7S7NSX2"/>
<feature type="transmembrane region" description="Helical" evidence="1">
    <location>
        <begin position="400"/>
        <end position="418"/>
    </location>
</feature>
<dbReference type="Proteomes" id="UP000593892">
    <property type="component" value="Chromosome"/>
</dbReference>
<dbReference type="RefSeq" id="WP_194450900.1">
    <property type="nucleotide sequence ID" value="NZ_CP063849.1"/>
</dbReference>
<feature type="transmembrane region" description="Helical" evidence="1">
    <location>
        <begin position="534"/>
        <end position="549"/>
    </location>
</feature>
<dbReference type="InterPro" id="IPR019286">
    <property type="entry name" value="DUF2339_TM"/>
</dbReference>
<dbReference type="KEGG" id="pfer:IRI77_04585"/>
<keyword evidence="3" id="KW-1185">Reference proteome</keyword>
<keyword evidence="1" id="KW-0812">Transmembrane</keyword>
<feature type="transmembrane region" description="Helical" evidence="1">
    <location>
        <begin position="322"/>
        <end position="344"/>
    </location>
</feature>
<name>A0A7S7NSX2_PALFE</name>
<proteinExistence type="predicted"/>
<feature type="transmembrane region" description="Helical" evidence="1">
    <location>
        <begin position="586"/>
        <end position="604"/>
    </location>
</feature>
<feature type="transmembrane region" description="Helical" evidence="1">
    <location>
        <begin position="689"/>
        <end position="708"/>
    </location>
</feature>
<feature type="transmembrane region" description="Helical" evidence="1">
    <location>
        <begin position="561"/>
        <end position="579"/>
    </location>
</feature>
<keyword evidence="1" id="KW-1133">Transmembrane helix</keyword>
<feature type="transmembrane region" description="Helical" evidence="1">
    <location>
        <begin position="376"/>
        <end position="394"/>
    </location>
</feature>
<feature type="transmembrane region" description="Helical" evidence="1">
    <location>
        <begin position="610"/>
        <end position="628"/>
    </location>
</feature>
<evidence type="ECO:0000256" key="1">
    <source>
        <dbReference type="SAM" id="Phobius"/>
    </source>
</evidence>
<feature type="transmembrane region" description="Helical" evidence="1">
    <location>
        <begin position="141"/>
        <end position="162"/>
    </location>
</feature>
<reference evidence="2 3" key="1">
    <citation type="submission" date="2020-10" db="EMBL/GenBank/DDBJ databases">
        <title>Complete genome sequence of Paludibaculum fermentans P105T, a facultatively anaerobic acidobacterium capable of dissimilatory Fe(III) reduction.</title>
        <authorList>
            <person name="Dedysh S.N."/>
            <person name="Beletsky A.V."/>
            <person name="Kulichevskaya I.S."/>
            <person name="Mardanov A.V."/>
            <person name="Ravin N.V."/>
        </authorList>
    </citation>
    <scope>NUCLEOTIDE SEQUENCE [LARGE SCALE GENOMIC DNA]</scope>
    <source>
        <strain evidence="2 3">P105</strain>
    </source>
</reference>
<feature type="transmembrane region" description="Helical" evidence="1">
    <location>
        <begin position="843"/>
        <end position="861"/>
    </location>
</feature>
<keyword evidence="1" id="KW-0472">Membrane</keyword>
<feature type="transmembrane region" description="Helical" evidence="1">
    <location>
        <begin position="873"/>
        <end position="891"/>
    </location>
</feature>
<feature type="transmembrane region" description="Helical" evidence="1">
    <location>
        <begin position="714"/>
        <end position="732"/>
    </location>
</feature>
<protein>
    <submittedName>
        <fullName evidence="2">DUF2339 domain-containing protein</fullName>
    </submittedName>
</protein>
<feature type="transmembrane region" description="Helical" evidence="1">
    <location>
        <begin position="169"/>
        <end position="191"/>
    </location>
</feature>
<feature type="transmembrane region" description="Helical" evidence="1">
    <location>
        <begin position="425"/>
        <end position="445"/>
    </location>
</feature>
<dbReference type="EMBL" id="CP063849">
    <property type="protein sequence ID" value="QOY89238.1"/>
    <property type="molecule type" value="Genomic_DNA"/>
</dbReference>
<organism evidence="2 3">
    <name type="scientific">Paludibaculum fermentans</name>
    <dbReference type="NCBI Taxonomy" id="1473598"/>
    <lineage>
        <taxon>Bacteria</taxon>
        <taxon>Pseudomonadati</taxon>
        <taxon>Acidobacteriota</taxon>
        <taxon>Terriglobia</taxon>
        <taxon>Bryobacterales</taxon>
        <taxon>Bryobacteraceae</taxon>
        <taxon>Paludibaculum</taxon>
    </lineage>
</organism>
<feature type="transmembrane region" description="Helical" evidence="1">
    <location>
        <begin position="451"/>
        <end position="474"/>
    </location>
</feature>
<dbReference type="PANTHER" id="PTHR38434:SF1">
    <property type="entry name" value="BLL2549 PROTEIN"/>
    <property type="match status" value="1"/>
</dbReference>
<accession>A0A7S7NSX2</accession>
<evidence type="ECO:0000313" key="3">
    <source>
        <dbReference type="Proteomes" id="UP000593892"/>
    </source>
</evidence>